<proteinExistence type="inferred from homology"/>
<feature type="region of interest" description="Disordered" evidence="20">
    <location>
        <begin position="1"/>
        <end position="23"/>
    </location>
</feature>
<feature type="compositionally biased region" description="Pro residues" evidence="20">
    <location>
        <begin position="1"/>
        <end position="17"/>
    </location>
</feature>
<dbReference type="EMBL" id="JAUEDM010000001">
    <property type="protein sequence ID" value="KAK3328808.1"/>
    <property type="molecule type" value="Genomic_DNA"/>
</dbReference>
<dbReference type="FunFam" id="3.30.40.10:FF:000395">
    <property type="entry name" value="Putative Peroxisome biosynthesis protein (Peroxin-10)"/>
    <property type="match status" value="1"/>
</dbReference>
<keyword evidence="8" id="KW-0808">Transferase</keyword>
<dbReference type="PROSITE" id="PS00518">
    <property type="entry name" value="ZF_RING_1"/>
    <property type="match status" value="1"/>
</dbReference>
<comment type="catalytic activity">
    <reaction evidence="1">
        <text>S-ubiquitinyl-[E2 ubiquitin-conjugating enzyme]-L-cysteine + [acceptor protein]-L-lysine = [E2 ubiquitin-conjugating enzyme]-L-cysteine + N(6)-ubiquitinyl-[acceptor protein]-L-lysine.</text>
        <dbReference type="EC" id="2.3.2.27"/>
    </reaction>
</comment>
<comment type="subcellular location">
    <subcellularLocation>
        <location evidence="2">Peroxisome membrane</location>
        <topology evidence="2">Multi-pass membrane protein</topology>
    </subcellularLocation>
</comment>
<evidence type="ECO:0000256" key="7">
    <source>
        <dbReference type="ARBA" id="ARBA00022593"/>
    </source>
</evidence>
<keyword evidence="12" id="KW-0833">Ubl conjugation pathway</keyword>
<evidence type="ECO:0000256" key="13">
    <source>
        <dbReference type="ARBA" id="ARBA00022833"/>
    </source>
</evidence>
<sequence length="414" mass="45973">MASPPPPSATKPPPPLTSSPYPFAGAPDIIRAHQKDAYFQGYLSNQLSDLHRRWLGARSAHAWASEARVAADLLYLSLTTLIGNRTLGEEYCDLVQVEDPSHPAASTFSSNLKQADNDTSGAPLLPSLPRRAGYILSSILLPYFFGHRLLPSIRASLRQRLQNRLTTLAQQHKTASNSREYRLQRYLLTHLTSLTSGAHLQAITLAIFYFTGAYYSLSKRIFGLRYVFTQRIDENQGGRAGYEVLGVLIVFQMAVRGYRHARSQLSSQHPHEMTEEEANFDAVIRERAFGTVDVSLDQNAYTSNNELLVGSTGSRGQRGLTEIGMTTHTPVPKGGRARYDLASGDKVMGWIKGYQQRKCTLCLDELKDPAATQCGHVFCWVCIGDWVREKPECPLCRRAAMVQHILPLRAAALG</sequence>
<keyword evidence="6" id="KW-0813">Transport</keyword>
<keyword evidence="16" id="KW-0472">Membrane</keyword>
<dbReference type="InterPro" id="IPR017907">
    <property type="entry name" value="Znf_RING_CS"/>
</dbReference>
<dbReference type="EC" id="2.3.2.27" evidence="5"/>
<dbReference type="Proteomes" id="UP001283341">
    <property type="component" value="Unassembled WGS sequence"/>
</dbReference>
<keyword evidence="17" id="KW-0576">Peroxisome</keyword>
<organism evidence="22 23">
    <name type="scientific">Apodospora peruviana</name>
    <dbReference type="NCBI Taxonomy" id="516989"/>
    <lineage>
        <taxon>Eukaryota</taxon>
        <taxon>Fungi</taxon>
        <taxon>Dikarya</taxon>
        <taxon>Ascomycota</taxon>
        <taxon>Pezizomycotina</taxon>
        <taxon>Sordariomycetes</taxon>
        <taxon>Sordariomycetidae</taxon>
        <taxon>Sordariales</taxon>
        <taxon>Lasiosphaeriaceae</taxon>
        <taxon>Apodospora</taxon>
    </lineage>
</organism>
<evidence type="ECO:0000256" key="8">
    <source>
        <dbReference type="ARBA" id="ARBA00022679"/>
    </source>
</evidence>
<evidence type="ECO:0000256" key="12">
    <source>
        <dbReference type="ARBA" id="ARBA00022786"/>
    </source>
</evidence>
<evidence type="ECO:0000256" key="15">
    <source>
        <dbReference type="ARBA" id="ARBA00022989"/>
    </source>
</evidence>
<keyword evidence="14" id="KW-0653">Protein transport</keyword>
<evidence type="ECO:0000256" key="1">
    <source>
        <dbReference type="ARBA" id="ARBA00000900"/>
    </source>
</evidence>
<feature type="domain" description="RING-type" evidence="21">
    <location>
        <begin position="359"/>
        <end position="397"/>
    </location>
</feature>
<dbReference type="Pfam" id="PF04757">
    <property type="entry name" value="Pex2_Pex12"/>
    <property type="match status" value="1"/>
</dbReference>
<evidence type="ECO:0000256" key="6">
    <source>
        <dbReference type="ARBA" id="ARBA00022448"/>
    </source>
</evidence>
<dbReference type="AlphaFoldDB" id="A0AAE0IPK7"/>
<comment type="similarity">
    <text evidence="4">Belongs to the pex2/pex10/pex12 family.</text>
</comment>
<dbReference type="GO" id="GO:0016562">
    <property type="term" value="P:protein import into peroxisome matrix, receptor recycling"/>
    <property type="evidence" value="ECO:0007669"/>
    <property type="project" value="UniProtKB-ARBA"/>
</dbReference>
<dbReference type="InterPro" id="IPR025654">
    <property type="entry name" value="PEX2/10"/>
</dbReference>
<evidence type="ECO:0000313" key="22">
    <source>
        <dbReference type="EMBL" id="KAK3328808.1"/>
    </source>
</evidence>
<dbReference type="InterPro" id="IPR013083">
    <property type="entry name" value="Znf_RING/FYVE/PHD"/>
</dbReference>
<dbReference type="CDD" id="cd16527">
    <property type="entry name" value="RING-HC_PEX10"/>
    <property type="match status" value="1"/>
</dbReference>
<dbReference type="SUPFAM" id="SSF57850">
    <property type="entry name" value="RING/U-box"/>
    <property type="match status" value="1"/>
</dbReference>
<evidence type="ECO:0000256" key="14">
    <source>
        <dbReference type="ARBA" id="ARBA00022927"/>
    </source>
</evidence>
<evidence type="ECO:0000256" key="11">
    <source>
        <dbReference type="ARBA" id="ARBA00022771"/>
    </source>
</evidence>
<evidence type="ECO:0000256" key="9">
    <source>
        <dbReference type="ARBA" id="ARBA00022692"/>
    </source>
</evidence>
<keyword evidence="9" id="KW-0812">Transmembrane</keyword>
<dbReference type="PANTHER" id="PTHR23350:SF0">
    <property type="entry name" value="PEROXISOME BIOGENESIS FACTOR 10"/>
    <property type="match status" value="1"/>
</dbReference>
<keyword evidence="13" id="KW-0862">Zinc</keyword>
<dbReference type="GO" id="GO:0061630">
    <property type="term" value="F:ubiquitin protein ligase activity"/>
    <property type="evidence" value="ECO:0007669"/>
    <property type="project" value="UniProtKB-EC"/>
</dbReference>
<comment type="pathway">
    <text evidence="3">Protein modification; protein ubiquitination.</text>
</comment>
<dbReference type="SMART" id="SM00184">
    <property type="entry name" value="RING"/>
    <property type="match status" value="1"/>
</dbReference>
<keyword evidence="7" id="KW-0962">Peroxisome biogenesis</keyword>
<evidence type="ECO:0000313" key="23">
    <source>
        <dbReference type="Proteomes" id="UP001283341"/>
    </source>
</evidence>
<dbReference type="InterPro" id="IPR001841">
    <property type="entry name" value="Znf_RING"/>
</dbReference>
<keyword evidence="23" id="KW-1185">Reference proteome</keyword>
<dbReference type="PANTHER" id="PTHR23350">
    <property type="entry name" value="PEROXISOME ASSEMBLY PROTEIN 10"/>
    <property type="match status" value="1"/>
</dbReference>
<evidence type="ECO:0000256" key="16">
    <source>
        <dbReference type="ARBA" id="ARBA00023136"/>
    </source>
</evidence>
<evidence type="ECO:0000256" key="19">
    <source>
        <dbReference type="PROSITE-ProRule" id="PRU00175"/>
    </source>
</evidence>
<dbReference type="Pfam" id="PF13923">
    <property type="entry name" value="zf-C3HC4_2"/>
    <property type="match status" value="1"/>
</dbReference>
<evidence type="ECO:0000256" key="10">
    <source>
        <dbReference type="ARBA" id="ARBA00022723"/>
    </source>
</evidence>
<evidence type="ECO:0000256" key="4">
    <source>
        <dbReference type="ARBA" id="ARBA00008704"/>
    </source>
</evidence>
<evidence type="ECO:0000256" key="17">
    <source>
        <dbReference type="ARBA" id="ARBA00023140"/>
    </source>
</evidence>
<reference evidence="22" key="1">
    <citation type="journal article" date="2023" name="Mol. Phylogenet. Evol.">
        <title>Genome-scale phylogeny and comparative genomics of the fungal order Sordariales.</title>
        <authorList>
            <person name="Hensen N."/>
            <person name="Bonometti L."/>
            <person name="Westerberg I."/>
            <person name="Brannstrom I.O."/>
            <person name="Guillou S."/>
            <person name="Cros-Aarteil S."/>
            <person name="Calhoun S."/>
            <person name="Haridas S."/>
            <person name="Kuo A."/>
            <person name="Mondo S."/>
            <person name="Pangilinan J."/>
            <person name="Riley R."/>
            <person name="LaButti K."/>
            <person name="Andreopoulos B."/>
            <person name="Lipzen A."/>
            <person name="Chen C."/>
            <person name="Yan M."/>
            <person name="Daum C."/>
            <person name="Ng V."/>
            <person name="Clum A."/>
            <person name="Steindorff A."/>
            <person name="Ohm R.A."/>
            <person name="Martin F."/>
            <person name="Silar P."/>
            <person name="Natvig D.O."/>
            <person name="Lalanne C."/>
            <person name="Gautier V."/>
            <person name="Ament-Velasquez S.L."/>
            <person name="Kruys A."/>
            <person name="Hutchinson M.I."/>
            <person name="Powell A.J."/>
            <person name="Barry K."/>
            <person name="Miller A.N."/>
            <person name="Grigoriev I.V."/>
            <person name="Debuchy R."/>
            <person name="Gladieux P."/>
            <person name="Hiltunen Thoren M."/>
            <person name="Johannesson H."/>
        </authorList>
    </citation>
    <scope>NUCLEOTIDE SEQUENCE</scope>
    <source>
        <strain evidence="22">CBS 118394</strain>
    </source>
</reference>
<dbReference type="GO" id="GO:0016567">
    <property type="term" value="P:protein ubiquitination"/>
    <property type="evidence" value="ECO:0007669"/>
    <property type="project" value="UniProtKB-ARBA"/>
</dbReference>
<dbReference type="InterPro" id="IPR006845">
    <property type="entry name" value="Pex_N"/>
</dbReference>
<keyword evidence="10" id="KW-0479">Metal-binding</keyword>
<protein>
    <recommendedName>
        <fullName evidence="5">RING-type E3 ubiquitin transferase</fullName>
        <ecNumber evidence="5">2.3.2.27</ecNumber>
    </recommendedName>
    <alternativeName>
        <fullName evidence="18">Peroxin-10</fullName>
    </alternativeName>
</protein>
<evidence type="ECO:0000256" key="18">
    <source>
        <dbReference type="ARBA" id="ARBA00041230"/>
    </source>
</evidence>
<dbReference type="GO" id="GO:0008270">
    <property type="term" value="F:zinc ion binding"/>
    <property type="evidence" value="ECO:0007669"/>
    <property type="project" value="UniProtKB-KW"/>
</dbReference>
<accession>A0AAE0IPK7</accession>
<dbReference type="GO" id="GO:0005778">
    <property type="term" value="C:peroxisomal membrane"/>
    <property type="evidence" value="ECO:0007669"/>
    <property type="project" value="UniProtKB-SubCell"/>
</dbReference>
<reference evidence="22" key="2">
    <citation type="submission" date="2023-06" db="EMBL/GenBank/DDBJ databases">
        <authorList>
            <consortium name="Lawrence Berkeley National Laboratory"/>
            <person name="Haridas S."/>
            <person name="Hensen N."/>
            <person name="Bonometti L."/>
            <person name="Westerberg I."/>
            <person name="Brannstrom I.O."/>
            <person name="Guillou S."/>
            <person name="Cros-Aarteil S."/>
            <person name="Calhoun S."/>
            <person name="Kuo A."/>
            <person name="Mondo S."/>
            <person name="Pangilinan J."/>
            <person name="Riley R."/>
            <person name="Labutti K."/>
            <person name="Andreopoulos B."/>
            <person name="Lipzen A."/>
            <person name="Chen C."/>
            <person name="Yanf M."/>
            <person name="Daum C."/>
            <person name="Ng V."/>
            <person name="Clum A."/>
            <person name="Steindorff A."/>
            <person name="Ohm R."/>
            <person name="Martin F."/>
            <person name="Silar P."/>
            <person name="Natvig D."/>
            <person name="Lalanne C."/>
            <person name="Gautier V."/>
            <person name="Ament-Velasquez S.L."/>
            <person name="Kruys A."/>
            <person name="Hutchinson M.I."/>
            <person name="Powell A.J."/>
            <person name="Barry K."/>
            <person name="Miller A.N."/>
            <person name="Grigoriev I.V."/>
            <person name="Debuchy R."/>
            <person name="Gladieux P."/>
            <person name="Thoren M.H."/>
            <person name="Johannesson H."/>
        </authorList>
    </citation>
    <scope>NUCLEOTIDE SEQUENCE</scope>
    <source>
        <strain evidence="22">CBS 118394</strain>
    </source>
</reference>
<evidence type="ECO:0000259" key="21">
    <source>
        <dbReference type="PROSITE" id="PS50089"/>
    </source>
</evidence>
<comment type="caution">
    <text evidence="22">The sequence shown here is derived from an EMBL/GenBank/DDBJ whole genome shotgun (WGS) entry which is preliminary data.</text>
</comment>
<evidence type="ECO:0000256" key="2">
    <source>
        <dbReference type="ARBA" id="ARBA00004585"/>
    </source>
</evidence>
<evidence type="ECO:0000256" key="20">
    <source>
        <dbReference type="SAM" id="MobiDB-lite"/>
    </source>
</evidence>
<evidence type="ECO:0000256" key="5">
    <source>
        <dbReference type="ARBA" id="ARBA00012483"/>
    </source>
</evidence>
<gene>
    <name evidence="22" type="ORF">B0H66DRAFT_1743</name>
</gene>
<keyword evidence="15" id="KW-1133">Transmembrane helix</keyword>
<dbReference type="PROSITE" id="PS50089">
    <property type="entry name" value="ZF_RING_2"/>
    <property type="match status" value="1"/>
</dbReference>
<evidence type="ECO:0000256" key="3">
    <source>
        <dbReference type="ARBA" id="ARBA00004906"/>
    </source>
</evidence>
<dbReference type="Gene3D" id="3.30.40.10">
    <property type="entry name" value="Zinc/RING finger domain, C3HC4 (zinc finger)"/>
    <property type="match status" value="1"/>
</dbReference>
<keyword evidence="11 19" id="KW-0863">Zinc-finger</keyword>
<name>A0AAE0IPK7_9PEZI</name>